<gene>
    <name evidence="3" type="ORF">DAMO_0593</name>
</gene>
<organism evidence="3 4">
    <name type="scientific">Methylomirabilis oxygeniifera</name>
    <dbReference type="NCBI Taxonomy" id="671143"/>
    <lineage>
        <taxon>Bacteria</taxon>
        <taxon>Candidatus Methylomirabilota</taxon>
        <taxon>Candidatus Methylomirabilia</taxon>
        <taxon>Candidatus Methylomirabilales</taxon>
        <taxon>Candidatus Methylomirabilaceae</taxon>
        <taxon>Candidatus Methylomirabilis</taxon>
    </lineage>
</organism>
<accession>D5MKM1</accession>
<dbReference type="CDD" id="cd22341">
    <property type="entry name" value="NucS-like"/>
    <property type="match status" value="1"/>
</dbReference>
<feature type="domain" description="Endonuclease NucS C-terminal" evidence="2">
    <location>
        <begin position="210"/>
        <end position="276"/>
    </location>
</feature>
<sequence length="306" mass="34466">MPRYWVIAPVEAKPTEMFDQVWQFDLANDLISIGWTQLGDVSKVNRQELSEVVASTYPDKPQQTKGLFANMLWAFYHEIYPGDIVVARRGRKTLAAVGTVSEPAFYAPGRNPAHTHQNFLKVSWHEQPRDKPFPGVVFPMHTLAEFSEEQFHALVEGAGLPIVPSQAPEPIEDPNAFVLEKYLEDFVVSNFATIFKGELKIFEDADGNDSQQYATDIGPIDILAVEPKSESFVVIELKKGRPSDQVIGQILRYMGWVKKNICSDGQAVKGLVICRDPDPKLSYALEMTTNIDVRYYSVSFKLREAP</sequence>
<dbReference type="eggNOG" id="COG1637">
    <property type="taxonomic scope" value="Bacteria"/>
</dbReference>
<dbReference type="InterPro" id="IPR002793">
    <property type="entry name" value="Endonuclease_NucS"/>
</dbReference>
<dbReference type="Proteomes" id="UP000006898">
    <property type="component" value="Chromosome"/>
</dbReference>
<dbReference type="STRING" id="671143.DAMO_0593"/>
<dbReference type="GO" id="GO:0003677">
    <property type="term" value="F:DNA binding"/>
    <property type="evidence" value="ECO:0007669"/>
    <property type="project" value="UniProtKB-KW"/>
</dbReference>
<dbReference type="Gene3D" id="3.40.1350.10">
    <property type="match status" value="1"/>
</dbReference>
<evidence type="ECO:0000256" key="1">
    <source>
        <dbReference type="ARBA" id="ARBA00023125"/>
    </source>
</evidence>
<name>D5MKM1_METO1</name>
<dbReference type="HOGENOM" id="CLU_076816_0_0_0"/>
<evidence type="ECO:0000313" key="3">
    <source>
        <dbReference type="EMBL" id="CBE67668.1"/>
    </source>
</evidence>
<dbReference type="InterPro" id="IPR011856">
    <property type="entry name" value="tRNA_endonuc-like_dom_sf"/>
</dbReference>
<dbReference type="GO" id="GO:0004519">
    <property type="term" value="F:endonuclease activity"/>
    <property type="evidence" value="ECO:0007669"/>
    <property type="project" value="InterPro"/>
</dbReference>
<dbReference type="AlphaFoldDB" id="D5MKM1"/>
<protein>
    <recommendedName>
        <fullName evidence="2">Endonuclease NucS C-terminal domain-containing protein</fullName>
    </recommendedName>
</protein>
<proteinExistence type="predicted"/>
<keyword evidence="1" id="KW-0238">DNA-binding</keyword>
<dbReference type="InterPro" id="IPR048301">
    <property type="entry name" value="NucS_C"/>
</dbReference>
<evidence type="ECO:0000259" key="2">
    <source>
        <dbReference type="Pfam" id="PF01939"/>
    </source>
</evidence>
<reference evidence="3 4" key="1">
    <citation type="journal article" date="2010" name="Nature">
        <title>Nitrite-driven anaerobic methane oxidation by oxygenic bacteria.</title>
        <authorList>
            <person name="Ettwig K.F."/>
            <person name="Butler M.K."/>
            <person name="Le Paslier D."/>
            <person name="Pelletier E."/>
            <person name="Mangenot S."/>
            <person name="Kuypers M.M.M."/>
            <person name="Schreiber F."/>
            <person name="Dutilh B.E."/>
            <person name="Zedelius J."/>
            <person name="de Beer D."/>
            <person name="Gloerich J."/>
            <person name="Wessels H.J.C.T."/>
            <person name="van Allen T."/>
            <person name="Luesken F."/>
            <person name="Wu M."/>
            <person name="van de Pas-Schoonen K.T."/>
            <person name="Op den Camp H.J.M."/>
            <person name="Janssen-Megens E.M."/>
            <person name="Francoijs K-J."/>
            <person name="Stunnenberg H."/>
            <person name="Weissenbach J."/>
            <person name="Jetten M.S.M."/>
            <person name="Strous M."/>
        </authorList>
    </citation>
    <scope>NUCLEOTIDE SEQUENCE [LARGE SCALE GENOMIC DNA]</scope>
</reference>
<dbReference type="EMBL" id="FP565575">
    <property type="protein sequence ID" value="CBE67668.1"/>
    <property type="molecule type" value="Genomic_DNA"/>
</dbReference>
<dbReference type="KEGG" id="mox:DAMO_0593"/>
<evidence type="ECO:0000313" key="4">
    <source>
        <dbReference type="Proteomes" id="UP000006898"/>
    </source>
</evidence>
<dbReference type="Pfam" id="PF01939">
    <property type="entry name" value="NucS_C"/>
    <property type="match status" value="1"/>
</dbReference>